<feature type="region of interest" description="Disordered" evidence="1">
    <location>
        <begin position="1"/>
        <end position="77"/>
    </location>
</feature>
<proteinExistence type="predicted"/>
<protein>
    <recommendedName>
        <fullName evidence="2">Mab-21-like HhH/H2TH-like domain-containing protein</fullName>
    </recommendedName>
</protein>
<dbReference type="OrthoDB" id="1877767at2759"/>
<keyword evidence="4" id="KW-1185">Reference proteome</keyword>
<evidence type="ECO:0000313" key="4">
    <source>
        <dbReference type="Proteomes" id="UP000479000"/>
    </source>
</evidence>
<name>A0A6H5G0X4_9HEMI</name>
<feature type="domain" description="Mab-21-like HhH/H2TH-like" evidence="2">
    <location>
        <begin position="226"/>
        <end position="273"/>
    </location>
</feature>
<dbReference type="EMBL" id="CADCXU010003296">
    <property type="protein sequence ID" value="CAA9995405.1"/>
    <property type="molecule type" value="Genomic_DNA"/>
</dbReference>
<dbReference type="Pfam" id="PF20266">
    <property type="entry name" value="Mab-21_C"/>
    <property type="match status" value="1"/>
</dbReference>
<feature type="compositionally biased region" description="Basic and acidic residues" evidence="1">
    <location>
        <begin position="20"/>
        <end position="35"/>
    </location>
</feature>
<evidence type="ECO:0000313" key="3">
    <source>
        <dbReference type="EMBL" id="CAA9995405.1"/>
    </source>
</evidence>
<dbReference type="InterPro" id="IPR046906">
    <property type="entry name" value="Mab-21_HhH/H2TH-like"/>
</dbReference>
<evidence type="ECO:0000256" key="1">
    <source>
        <dbReference type="SAM" id="MobiDB-lite"/>
    </source>
</evidence>
<dbReference type="Gene3D" id="1.10.1410.40">
    <property type="match status" value="1"/>
</dbReference>
<reference evidence="3 4" key="1">
    <citation type="submission" date="2020-02" db="EMBL/GenBank/DDBJ databases">
        <authorList>
            <person name="Ferguson B K."/>
        </authorList>
    </citation>
    <scope>NUCLEOTIDE SEQUENCE [LARGE SCALE GENOMIC DNA]</scope>
</reference>
<dbReference type="AlphaFoldDB" id="A0A6H5G0X4"/>
<organism evidence="3 4">
    <name type="scientific">Nesidiocoris tenuis</name>
    <dbReference type="NCBI Taxonomy" id="355587"/>
    <lineage>
        <taxon>Eukaryota</taxon>
        <taxon>Metazoa</taxon>
        <taxon>Ecdysozoa</taxon>
        <taxon>Arthropoda</taxon>
        <taxon>Hexapoda</taxon>
        <taxon>Insecta</taxon>
        <taxon>Pterygota</taxon>
        <taxon>Neoptera</taxon>
        <taxon>Paraneoptera</taxon>
        <taxon>Hemiptera</taxon>
        <taxon>Heteroptera</taxon>
        <taxon>Panheteroptera</taxon>
        <taxon>Cimicomorpha</taxon>
        <taxon>Miridae</taxon>
        <taxon>Dicyphina</taxon>
        <taxon>Nesidiocoris</taxon>
    </lineage>
</organism>
<feature type="compositionally biased region" description="Basic and acidic residues" evidence="1">
    <location>
        <begin position="48"/>
        <end position="62"/>
    </location>
</feature>
<gene>
    <name evidence="3" type="ORF">NTEN_LOCUS2196</name>
</gene>
<sequence length="475" mass="56508">MLETVSSRPFPNKRKPAHTPRKEPAEVSHGNREPMHSSWLDSRNPNVPKDDLHQEKVLDSRTETSPNHIRKKPRETLTKTQIEAFNGQKNIFLEAQWGESARRIKEYESNMGYHSLPHLNNYPRSSRIGGHFYQLINYNYRPIVTYLKLFKMVDPYGFLSHEAVLRWWESMFSRIHLNELDVDGRKFKEFSSWFAVPKRLAYDPSLWRISFPGQEQQIMNGKFYLKMTNRFLKFLNKLSNYLDRGHLPFFWDDRMNLLEKIKYDSLLNYSFRIKRLVSKLERLIEEDRPSELNELMIEAFYPPDERRSRGFFLSCKIVVIYLWKCDAWGRVRYFGRMVFLSLKDRWLYGSAGRPDVRPVYNQTPHYHSRSFQTAQREPISYHDPYTYAQNVTPRMRNFGRFNTPESLLTAQWGFQLVSHASAPEENDGRPCDGARLRAVSKTFNRPTGRMKRQPIRSLEPLSVLNQHTIFVEQFF</sequence>
<evidence type="ECO:0000259" key="2">
    <source>
        <dbReference type="Pfam" id="PF20266"/>
    </source>
</evidence>
<accession>A0A6H5G0X4</accession>
<dbReference type="Proteomes" id="UP000479000">
    <property type="component" value="Unassembled WGS sequence"/>
</dbReference>
<feature type="non-terminal residue" evidence="3">
    <location>
        <position position="475"/>
    </location>
</feature>